<dbReference type="InterPro" id="IPR036398">
    <property type="entry name" value="CA_dom_sf"/>
</dbReference>
<dbReference type="GO" id="GO:0004089">
    <property type="term" value="F:carbonate dehydratase activity"/>
    <property type="evidence" value="ECO:0007669"/>
    <property type="project" value="UniProtKB-UniRule"/>
</dbReference>
<dbReference type="InterPro" id="IPR023561">
    <property type="entry name" value="Carbonic_anhydrase_a-class"/>
</dbReference>
<evidence type="ECO:0000256" key="4">
    <source>
        <dbReference type="ARBA" id="ARBA00012925"/>
    </source>
</evidence>
<evidence type="ECO:0000256" key="7">
    <source>
        <dbReference type="ARBA" id="ARBA00022833"/>
    </source>
</evidence>
<dbReference type="Proteomes" id="UP000593737">
    <property type="component" value="Chromosome"/>
</dbReference>
<proteinExistence type="inferred from homology"/>
<evidence type="ECO:0000256" key="6">
    <source>
        <dbReference type="ARBA" id="ARBA00022723"/>
    </source>
</evidence>
<dbReference type="EC" id="4.2.1.1" evidence="4 10"/>
<evidence type="ECO:0000256" key="3">
    <source>
        <dbReference type="ARBA" id="ARBA00010718"/>
    </source>
</evidence>
<evidence type="ECO:0000256" key="2">
    <source>
        <dbReference type="ARBA" id="ARBA00002904"/>
    </source>
</evidence>
<gene>
    <name evidence="12" type="ORF">Nkreftii_003124</name>
</gene>
<sequence length="303" mass="34752">MKILALPCARSPFAMLSKEVWERIVMSSVAIVFASTLPVLTLYAGEPEQITWGYEGNLGPLHWGSLGPEFSLCEKGMAQSPIDLLRTRKTPLDDIHFSYRDAPFHVVNNGHTLQEVEPLSETIKSRYPKHGQTVLHFDKDSTIVFDDDLYLLEQFHFHAPSEHTVDQRHYPMELHLVHHNERHEVAVVAVFMEEGKHNPFFETFLEHAPSQVGAVVDDHDHTVNPMDLLPERHSYYRYSGSFTTPPCSEGVIWAVMHDPIEVSAEQIKKFRMLLGHDNVRPTQPLHKRFVLEPDITYTTEVKN</sequence>
<evidence type="ECO:0000313" key="13">
    <source>
        <dbReference type="Proteomes" id="UP000593737"/>
    </source>
</evidence>
<evidence type="ECO:0000256" key="1">
    <source>
        <dbReference type="ARBA" id="ARBA00001947"/>
    </source>
</evidence>
<comment type="catalytic activity">
    <reaction evidence="9 10">
        <text>hydrogencarbonate + H(+) = CO2 + H2O</text>
        <dbReference type="Rhea" id="RHEA:10748"/>
        <dbReference type="ChEBI" id="CHEBI:15377"/>
        <dbReference type="ChEBI" id="CHEBI:15378"/>
        <dbReference type="ChEBI" id="CHEBI:16526"/>
        <dbReference type="ChEBI" id="CHEBI:17544"/>
        <dbReference type="EC" id="4.2.1.1"/>
    </reaction>
</comment>
<protein>
    <recommendedName>
        <fullName evidence="5 10">Carbonic anhydrase</fullName>
        <ecNumber evidence="4 10">4.2.1.1</ecNumber>
    </recommendedName>
</protein>
<dbReference type="GO" id="GO:0008270">
    <property type="term" value="F:zinc ion binding"/>
    <property type="evidence" value="ECO:0007669"/>
    <property type="project" value="UniProtKB-UniRule"/>
</dbReference>
<comment type="similarity">
    <text evidence="3 10">Belongs to the alpha-carbonic anhydrase family.</text>
</comment>
<dbReference type="PROSITE" id="PS51144">
    <property type="entry name" value="ALPHA_CA_2"/>
    <property type="match status" value="1"/>
</dbReference>
<organism evidence="12 13">
    <name type="scientific">Candidatus Nitrospira kreftii</name>
    <dbReference type="NCBI Taxonomy" id="2652173"/>
    <lineage>
        <taxon>Bacteria</taxon>
        <taxon>Pseudomonadati</taxon>
        <taxon>Nitrospirota</taxon>
        <taxon>Nitrospiria</taxon>
        <taxon>Nitrospirales</taxon>
        <taxon>Nitrospiraceae</taxon>
        <taxon>Nitrospira</taxon>
    </lineage>
</organism>
<dbReference type="InterPro" id="IPR001148">
    <property type="entry name" value="CA_dom"/>
</dbReference>
<dbReference type="AlphaFoldDB" id="A0A7S8FGD9"/>
<keyword evidence="6 10" id="KW-0479">Metal-binding</keyword>
<dbReference type="InterPro" id="IPR041891">
    <property type="entry name" value="Alpha_CA_prokaryot-like"/>
</dbReference>
<feature type="domain" description="Alpha-carbonic anhydrase" evidence="11">
    <location>
        <begin position="50"/>
        <end position="294"/>
    </location>
</feature>
<dbReference type="Pfam" id="PF00194">
    <property type="entry name" value="Carb_anhydrase"/>
    <property type="match status" value="1"/>
</dbReference>
<dbReference type="SUPFAM" id="SSF51069">
    <property type="entry name" value="Carbonic anhydrase"/>
    <property type="match status" value="1"/>
</dbReference>
<evidence type="ECO:0000256" key="9">
    <source>
        <dbReference type="ARBA" id="ARBA00048348"/>
    </source>
</evidence>
<reference evidence="12 13" key="1">
    <citation type="journal article" date="2020" name="ISME J.">
        <title>Enrichment and physiological characterization of a novel comammox Nitrospira indicates ammonium inhibition of complete nitrification.</title>
        <authorList>
            <person name="Sakoula D."/>
            <person name="Koch H."/>
            <person name="Frank J."/>
            <person name="Jetten M.S.M."/>
            <person name="van Kessel M.A.H.J."/>
            <person name="Lucker S."/>
        </authorList>
    </citation>
    <scope>NUCLEOTIDE SEQUENCE [LARGE SCALE GENOMIC DNA]</scope>
    <source>
        <strain evidence="12">Comreactor17</strain>
    </source>
</reference>
<dbReference type="PROSITE" id="PS00162">
    <property type="entry name" value="ALPHA_CA_1"/>
    <property type="match status" value="1"/>
</dbReference>
<keyword evidence="8 10" id="KW-0456">Lyase</keyword>
<dbReference type="EMBL" id="CP047423">
    <property type="protein sequence ID" value="QPD05350.1"/>
    <property type="molecule type" value="Genomic_DNA"/>
</dbReference>
<dbReference type="SMART" id="SM01057">
    <property type="entry name" value="Carb_anhydrase"/>
    <property type="match status" value="1"/>
</dbReference>
<accession>A0A7S8FGD9</accession>
<keyword evidence="7 10" id="KW-0862">Zinc</keyword>
<dbReference type="PANTHER" id="PTHR18952">
    <property type="entry name" value="CARBONIC ANHYDRASE"/>
    <property type="match status" value="1"/>
</dbReference>
<evidence type="ECO:0000256" key="8">
    <source>
        <dbReference type="ARBA" id="ARBA00023239"/>
    </source>
</evidence>
<name>A0A7S8FGD9_9BACT</name>
<dbReference type="PANTHER" id="PTHR18952:SF265">
    <property type="entry name" value="CARBONIC ANHYDRASE"/>
    <property type="match status" value="1"/>
</dbReference>
<dbReference type="CDD" id="cd03124">
    <property type="entry name" value="alpha_CA_prokaryotic_like"/>
    <property type="match status" value="1"/>
</dbReference>
<comment type="function">
    <text evidence="2 10">Reversible hydration of carbon dioxide.</text>
</comment>
<evidence type="ECO:0000259" key="11">
    <source>
        <dbReference type="PROSITE" id="PS51144"/>
    </source>
</evidence>
<evidence type="ECO:0000313" key="12">
    <source>
        <dbReference type="EMBL" id="QPD05350.1"/>
    </source>
</evidence>
<evidence type="ECO:0000256" key="5">
    <source>
        <dbReference type="ARBA" id="ARBA00014628"/>
    </source>
</evidence>
<dbReference type="InterPro" id="IPR018338">
    <property type="entry name" value="Carbonic_anhydrase_a-class_CS"/>
</dbReference>
<evidence type="ECO:0000256" key="10">
    <source>
        <dbReference type="RuleBase" id="RU367011"/>
    </source>
</evidence>
<dbReference type="Gene3D" id="3.10.200.10">
    <property type="entry name" value="Alpha carbonic anhydrase"/>
    <property type="match status" value="1"/>
</dbReference>
<dbReference type="KEGG" id="nkf:Nkreftii_003124"/>
<comment type="cofactor">
    <cofactor evidence="1 10">
        <name>Zn(2+)</name>
        <dbReference type="ChEBI" id="CHEBI:29105"/>
    </cofactor>
</comment>